<dbReference type="PANTHER" id="PTHR12598">
    <property type="entry name" value="COPPER HOMEOSTASIS PROTEIN CUTC"/>
    <property type="match status" value="1"/>
</dbReference>
<dbReference type="Gene3D" id="3.20.20.380">
    <property type="entry name" value="Copper homeostasis (CutC) domain"/>
    <property type="match status" value="1"/>
</dbReference>
<dbReference type="PANTHER" id="PTHR12598:SF0">
    <property type="entry name" value="COPPER HOMEOSTASIS PROTEIN CUTC HOMOLOG"/>
    <property type="match status" value="1"/>
</dbReference>
<protein>
    <recommendedName>
        <fullName evidence="2">PF03932 family protein CutC</fullName>
    </recommendedName>
</protein>
<reference evidence="3 4" key="1">
    <citation type="submission" date="2019-09" db="EMBL/GenBank/DDBJ databases">
        <authorList>
            <person name="Wang X."/>
        </authorList>
    </citation>
    <scope>NUCLEOTIDE SEQUENCE [LARGE SCALE GENOMIC DNA]</scope>
    <source>
        <strain evidence="3 4">CICC 11023</strain>
    </source>
</reference>
<dbReference type="Proteomes" id="UP000323876">
    <property type="component" value="Unassembled WGS sequence"/>
</dbReference>
<dbReference type="AlphaFoldDB" id="A0A5N0EI02"/>
<comment type="subcellular location">
    <subcellularLocation>
        <location evidence="2">Cytoplasm</location>
    </subcellularLocation>
</comment>
<dbReference type="GO" id="GO:0005507">
    <property type="term" value="F:copper ion binding"/>
    <property type="evidence" value="ECO:0007669"/>
    <property type="project" value="TreeGrafter"/>
</dbReference>
<name>A0A5N0EI02_9NOCA</name>
<sequence length="245" mass="24966">MLADVRVEICVESVGGVRVAEEAGADRIELCGGLSDGGLTPSLALIEFAVARTVKTQVHVLIRPRAGDFHYSADEISLMVRDIQAARAAGADGVVVGALDLAGALDPINKAFVAAAEGLEVTLHRAIDVSASSQRALDQAVAFGFARVLTSGRQRSALEGAAVIKDLVRQAAGAIEVMAGGGIRPSNVSEVIGATGVSAVHAAVRTPVPGAADLFAGVGVPQGFDRFDTGPAEAAALCELVRGRH</sequence>
<evidence type="ECO:0000256" key="2">
    <source>
        <dbReference type="HAMAP-Rule" id="MF_00795"/>
    </source>
</evidence>
<evidence type="ECO:0000313" key="4">
    <source>
        <dbReference type="Proteomes" id="UP000323876"/>
    </source>
</evidence>
<comment type="caution">
    <text evidence="3">The sequence shown here is derived from an EMBL/GenBank/DDBJ whole genome shotgun (WGS) entry which is preliminary data.</text>
</comment>
<keyword evidence="2" id="KW-0963">Cytoplasm</keyword>
<gene>
    <name evidence="2" type="primary">cutC</name>
    <name evidence="3" type="ORF">F3087_08535</name>
</gene>
<evidence type="ECO:0000313" key="3">
    <source>
        <dbReference type="EMBL" id="KAA8889027.1"/>
    </source>
</evidence>
<dbReference type="HAMAP" id="MF_00795">
    <property type="entry name" value="CutC"/>
    <property type="match status" value="1"/>
</dbReference>
<dbReference type="InterPro" id="IPR005627">
    <property type="entry name" value="CutC-like"/>
</dbReference>
<comment type="similarity">
    <text evidence="1 2">Belongs to the CutC family.</text>
</comment>
<evidence type="ECO:0000256" key="1">
    <source>
        <dbReference type="ARBA" id="ARBA00007768"/>
    </source>
</evidence>
<dbReference type="SUPFAM" id="SSF110395">
    <property type="entry name" value="CutC-like"/>
    <property type="match status" value="1"/>
</dbReference>
<dbReference type="EMBL" id="VXLC01000003">
    <property type="protein sequence ID" value="KAA8889027.1"/>
    <property type="molecule type" value="Genomic_DNA"/>
</dbReference>
<organism evidence="3 4">
    <name type="scientific">Nocardia colli</name>
    <dbReference type="NCBI Taxonomy" id="2545717"/>
    <lineage>
        <taxon>Bacteria</taxon>
        <taxon>Bacillati</taxon>
        <taxon>Actinomycetota</taxon>
        <taxon>Actinomycetes</taxon>
        <taxon>Mycobacteriales</taxon>
        <taxon>Nocardiaceae</taxon>
        <taxon>Nocardia</taxon>
    </lineage>
</organism>
<comment type="caution">
    <text evidence="2">Once thought to be involved in copper homeostasis, experiments in E.coli have shown this is not the case.</text>
</comment>
<accession>A0A5N0EI02</accession>
<dbReference type="Pfam" id="PF03932">
    <property type="entry name" value="CutC"/>
    <property type="match status" value="1"/>
</dbReference>
<dbReference type="InterPro" id="IPR036822">
    <property type="entry name" value="CutC-like_dom_sf"/>
</dbReference>
<keyword evidence="4" id="KW-1185">Reference proteome</keyword>
<dbReference type="GO" id="GO:0005737">
    <property type="term" value="C:cytoplasm"/>
    <property type="evidence" value="ECO:0007669"/>
    <property type="project" value="UniProtKB-SubCell"/>
</dbReference>
<dbReference type="OrthoDB" id="9815677at2"/>
<proteinExistence type="inferred from homology"/>